<evidence type="ECO:0000256" key="2">
    <source>
        <dbReference type="ARBA" id="ARBA00022803"/>
    </source>
</evidence>
<dbReference type="InterPro" id="IPR050498">
    <property type="entry name" value="Ycf3"/>
</dbReference>
<keyword evidence="7" id="KW-1185">Reference proteome</keyword>
<dbReference type="EMBL" id="JBHRYE010000010">
    <property type="protein sequence ID" value="MFC3670937.1"/>
    <property type="molecule type" value="Genomic_DNA"/>
</dbReference>
<feature type="repeat" description="TPR" evidence="3">
    <location>
        <begin position="87"/>
        <end position="120"/>
    </location>
</feature>
<accession>A0ABV7V1A7</accession>
<dbReference type="InterPro" id="IPR019734">
    <property type="entry name" value="TPR_rpt"/>
</dbReference>
<comment type="caution">
    <text evidence="6">The sequence shown here is derived from an EMBL/GenBank/DDBJ whole genome shotgun (WGS) entry which is preliminary data.</text>
</comment>
<dbReference type="SUPFAM" id="SSF48452">
    <property type="entry name" value="TPR-like"/>
    <property type="match status" value="1"/>
</dbReference>
<feature type="region of interest" description="Disordered" evidence="4">
    <location>
        <begin position="277"/>
        <end position="300"/>
    </location>
</feature>
<keyword evidence="5" id="KW-0732">Signal</keyword>
<feature type="chain" id="PRO_5047342091" evidence="5">
    <location>
        <begin position="19"/>
        <end position="300"/>
    </location>
</feature>
<keyword evidence="1" id="KW-0677">Repeat</keyword>
<sequence>MLLAAALLLSPLMPQAWHQIGPNPRPMEFGTLPTPGRRKTLQGGDTPPPEKHDRLADCLTVGRSNPELAASLARHWLEEVKLPAERVRANQCLGMMLSQQGDFDGALTAFGDAVGLIPEAQAVGAVPLMAMAGNAALAAGKPQDALTWLDRALIVHGFADNMALAAIHNDRARALVALGRNADAMAALAKAHELAPQNAESWLLSATLYRRDKNLAAAQHDIEEAGRLAPRDPAVGVEAGVIAMLDNREDAARQSWQSVVAMAPASDEARVARGYLEQIGAAPTSQSVPPNPGQDEEITR</sequence>
<proteinExistence type="predicted"/>
<reference evidence="7" key="1">
    <citation type="journal article" date="2019" name="Int. J. Syst. Evol. Microbiol.">
        <title>The Global Catalogue of Microorganisms (GCM) 10K type strain sequencing project: providing services to taxonomists for standard genome sequencing and annotation.</title>
        <authorList>
            <consortium name="The Broad Institute Genomics Platform"/>
            <consortium name="The Broad Institute Genome Sequencing Center for Infectious Disease"/>
            <person name="Wu L."/>
            <person name="Ma J."/>
        </authorList>
    </citation>
    <scope>NUCLEOTIDE SEQUENCE [LARGE SCALE GENOMIC DNA]</scope>
    <source>
        <strain evidence="7">KCTC 42224</strain>
    </source>
</reference>
<gene>
    <name evidence="6" type="ORF">ACFOOT_05835</name>
</gene>
<organism evidence="6 7">
    <name type="scientific">Novosphingobium pokkalii</name>
    <dbReference type="NCBI Taxonomy" id="1770194"/>
    <lineage>
        <taxon>Bacteria</taxon>
        <taxon>Pseudomonadati</taxon>
        <taxon>Pseudomonadota</taxon>
        <taxon>Alphaproteobacteria</taxon>
        <taxon>Sphingomonadales</taxon>
        <taxon>Sphingomonadaceae</taxon>
        <taxon>Novosphingobium</taxon>
    </lineage>
</organism>
<feature type="signal peptide" evidence="5">
    <location>
        <begin position="1"/>
        <end position="18"/>
    </location>
</feature>
<dbReference type="Pfam" id="PF13181">
    <property type="entry name" value="TPR_8"/>
    <property type="match status" value="1"/>
</dbReference>
<evidence type="ECO:0000256" key="4">
    <source>
        <dbReference type="SAM" id="MobiDB-lite"/>
    </source>
</evidence>
<dbReference type="PANTHER" id="PTHR44858">
    <property type="entry name" value="TETRATRICOPEPTIDE REPEAT PROTEIN 6"/>
    <property type="match status" value="1"/>
</dbReference>
<feature type="region of interest" description="Disordered" evidence="4">
    <location>
        <begin position="23"/>
        <end position="51"/>
    </location>
</feature>
<evidence type="ECO:0000313" key="6">
    <source>
        <dbReference type="EMBL" id="MFC3670937.1"/>
    </source>
</evidence>
<evidence type="ECO:0000313" key="7">
    <source>
        <dbReference type="Proteomes" id="UP001595683"/>
    </source>
</evidence>
<dbReference type="InterPro" id="IPR011990">
    <property type="entry name" value="TPR-like_helical_dom_sf"/>
</dbReference>
<evidence type="ECO:0000256" key="1">
    <source>
        <dbReference type="ARBA" id="ARBA00022737"/>
    </source>
</evidence>
<dbReference type="PROSITE" id="PS50005">
    <property type="entry name" value="TPR"/>
    <property type="match status" value="1"/>
</dbReference>
<dbReference type="Proteomes" id="UP001595683">
    <property type="component" value="Unassembled WGS sequence"/>
</dbReference>
<evidence type="ECO:0000256" key="5">
    <source>
        <dbReference type="SAM" id="SignalP"/>
    </source>
</evidence>
<protein>
    <submittedName>
        <fullName evidence="6">Tetratricopeptide repeat protein</fullName>
    </submittedName>
</protein>
<evidence type="ECO:0000256" key="3">
    <source>
        <dbReference type="PROSITE-ProRule" id="PRU00339"/>
    </source>
</evidence>
<dbReference type="SMART" id="SM00028">
    <property type="entry name" value="TPR"/>
    <property type="match status" value="4"/>
</dbReference>
<keyword evidence="2 3" id="KW-0802">TPR repeat</keyword>
<dbReference type="Gene3D" id="1.25.40.10">
    <property type="entry name" value="Tetratricopeptide repeat domain"/>
    <property type="match status" value="1"/>
</dbReference>
<dbReference type="PANTHER" id="PTHR44858:SF1">
    <property type="entry name" value="UDP-N-ACETYLGLUCOSAMINE--PEPTIDE N-ACETYLGLUCOSAMINYLTRANSFERASE SPINDLY-RELATED"/>
    <property type="match status" value="1"/>
</dbReference>
<name>A0ABV7V1A7_9SPHN</name>
<dbReference type="RefSeq" id="WP_191322813.1">
    <property type="nucleotide sequence ID" value="NZ_BMZP01000002.1"/>
</dbReference>